<proteinExistence type="inferred from homology"/>
<keyword evidence="2" id="KW-0472">Membrane</keyword>
<feature type="transmembrane region" description="Helical" evidence="2">
    <location>
        <begin position="12"/>
        <end position="31"/>
    </location>
</feature>
<dbReference type="EMBL" id="RWIC01001323">
    <property type="protein sequence ID" value="TKC36321.1"/>
    <property type="molecule type" value="Genomic_DNA"/>
</dbReference>
<dbReference type="PANTHER" id="PTHR11785">
    <property type="entry name" value="AMINO ACID TRANSPORTER"/>
    <property type="match status" value="1"/>
</dbReference>
<name>A0A4U1EJ19_MONMO</name>
<evidence type="ECO:0000313" key="4">
    <source>
        <dbReference type="Proteomes" id="UP000308365"/>
    </source>
</evidence>
<organism evidence="3 4">
    <name type="scientific">Monodon monoceros</name>
    <name type="common">Narwhal</name>
    <name type="synonym">Ceratodon monodon</name>
    <dbReference type="NCBI Taxonomy" id="40151"/>
    <lineage>
        <taxon>Eukaryota</taxon>
        <taxon>Metazoa</taxon>
        <taxon>Chordata</taxon>
        <taxon>Craniata</taxon>
        <taxon>Vertebrata</taxon>
        <taxon>Euteleostomi</taxon>
        <taxon>Mammalia</taxon>
        <taxon>Eutheria</taxon>
        <taxon>Laurasiatheria</taxon>
        <taxon>Artiodactyla</taxon>
        <taxon>Whippomorpha</taxon>
        <taxon>Cetacea</taxon>
        <taxon>Odontoceti</taxon>
        <taxon>Monodontidae</taxon>
        <taxon>Monodon</taxon>
    </lineage>
</organism>
<comment type="caution">
    <text evidence="3">The sequence shown here is derived from an EMBL/GenBank/DDBJ whole genome shotgun (WGS) entry which is preliminary data.</text>
</comment>
<feature type="transmembrane region" description="Helical" evidence="2">
    <location>
        <begin position="37"/>
        <end position="56"/>
    </location>
</feature>
<dbReference type="AlphaFoldDB" id="A0A4U1EJ19"/>
<dbReference type="GO" id="GO:0015175">
    <property type="term" value="F:neutral L-amino acid transmembrane transporter activity"/>
    <property type="evidence" value="ECO:0007669"/>
    <property type="project" value="TreeGrafter"/>
</dbReference>
<keyword evidence="2" id="KW-1133">Transmembrane helix</keyword>
<evidence type="ECO:0000256" key="1">
    <source>
        <dbReference type="ARBA" id="ARBA00007040"/>
    </source>
</evidence>
<reference evidence="4" key="1">
    <citation type="journal article" date="2019" name="IScience">
        <title>Narwhal Genome Reveals Long-Term Low Genetic Diversity despite Current Large Abundance Size.</title>
        <authorList>
            <person name="Westbury M.V."/>
            <person name="Petersen B."/>
            <person name="Garde E."/>
            <person name="Heide-Jorgensen M.P."/>
            <person name="Lorenzen E.D."/>
        </authorList>
    </citation>
    <scope>NUCLEOTIDE SEQUENCE [LARGE SCALE GENOMIC DNA]</scope>
</reference>
<dbReference type="GO" id="GO:0015179">
    <property type="term" value="F:L-amino acid transmembrane transporter activity"/>
    <property type="evidence" value="ECO:0007669"/>
    <property type="project" value="TreeGrafter"/>
</dbReference>
<gene>
    <name evidence="3" type="ORF">EI555_020209</name>
</gene>
<protein>
    <submittedName>
        <fullName evidence="3">Uncharacterized protein</fullName>
    </submittedName>
</protein>
<dbReference type="InterPro" id="IPR050598">
    <property type="entry name" value="AminoAcid_Transporter"/>
</dbReference>
<accession>A0A4U1EJ19</accession>
<dbReference type="Proteomes" id="UP000308365">
    <property type="component" value="Unassembled WGS sequence"/>
</dbReference>
<evidence type="ECO:0000256" key="2">
    <source>
        <dbReference type="SAM" id="Phobius"/>
    </source>
</evidence>
<dbReference type="PANTHER" id="PTHR11785:SF315">
    <property type="entry name" value="LARGE NEUTRAL AMINO ACIDS TRANSPORTER SMALL SUBUNIT 1"/>
    <property type="match status" value="1"/>
</dbReference>
<keyword evidence="2" id="KW-0812">Transmembrane</keyword>
<comment type="similarity">
    <text evidence="1">Belongs to the amino acid-polyamine-organocation (APC) superfamily. L-type amino acid transporter (LAT) (TC 2.A.3.8) family.</text>
</comment>
<sequence>MSAASPPQVHLALPALFILACLFLIAVSFWKTPVECGIGFTIILSGLPIYFLGVWWKNKPKWLLQGICEYLPPGRASSTRPGVCPAHLARSDAAGSAHGPGSAGVGVGTCEALAEQTVLGVSGGDLAYVFQDVVTFVKLTHVLVSRCLKDLR</sequence>
<evidence type="ECO:0000313" key="3">
    <source>
        <dbReference type="EMBL" id="TKC36321.1"/>
    </source>
</evidence>